<feature type="region of interest" description="Disordered" evidence="1">
    <location>
        <begin position="22"/>
        <end position="104"/>
    </location>
</feature>
<dbReference type="SUPFAM" id="SSF55729">
    <property type="entry name" value="Acyl-CoA N-acyltransferases (Nat)"/>
    <property type="match status" value="1"/>
</dbReference>
<dbReference type="PROSITE" id="PS51186">
    <property type="entry name" value="GNAT"/>
    <property type="match status" value="1"/>
</dbReference>
<dbReference type="Pfam" id="PF13527">
    <property type="entry name" value="Acetyltransf_9"/>
    <property type="match status" value="1"/>
</dbReference>
<name>A0A4R7ZDF1_9ACTN</name>
<evidence type="ECO:0000313" key="3">
    <source>
        <dbReference type="EMBL" id="TDW14926.1"/>
    </source>
</evidence>
<evidence type="ECO:0000256" key="1">
    <source>
        <dbReference type="SAM" id="MobiDB-lite"/>
    </source>
</evidence>
<organism evidence="3 4">
    <name type="scientific">Kribbella kalugense</name>
    <dbReference type="NCBI Taxonomy" id="2512221"/>
    <lineage>
        <taxon>Bacteria</taxon>
        <taxon>Bacillati</taxon>
        <taxon>Actinomycetota</taxon>
        <taxon>Actinomycetes</taxon>
        <taxon>Propionibacteriales</taxon>
        <taxon>Kribbellaceae</taxon>
        <taxon>Kribbella</taxon>
    </lineage>
</organism>
<proteinExistence type="predicted"/>
<accession>A0A4R7ZDF1</accession>
<keyword evidence="4" id="KW-1185">Reference proteome</keyword>
<dbReference type="Proteomes" id="UP000295447">
    <property type="component" value="Unassembled WGS sequence"/>
</dbReference>
<reference evidence="3 4" key="1">
    <citation type="submission" date="2019-03" db="EMBL/GenBank/DDBJ databases">
        <title>Genomic Encyclopedia of Type Strains, Phase III (KMG-III): the genomes of soil and plant-associated and newly described type strains.</title>
        <authorList>
            <person name="Whitman W."/>
        </authorList>
    </citation>
    <scope>NUCLEOTIDE SEQUENCE [LARGE SCALE GENOMIC DNA]</scope>
    <source>
        <strain evidence="3 4">VKM Ac-2570</strain>
    </source>
</reference>
<comment type="caution">
    <text evidence="3">The sequence shown here is derived from an EMBL/GenBank/DDBJ whole genome shotgun (WGS) entry which is preliminary data.</text>
</comment>
<gene>
    <name evidence="3" type="ORF">EV650_6404</name>
</gene>
<feature type="domain" description="N-acetyltransferase" evidence="2">
    <location>
        <begin position="76"/>
        <end position="220"/>
    </location>
</feature>
<dbReference type="GO" id="GO:0016747">
    <property type="term" value="F:acyltransferase activity, transferring groups other than amino-acyl groups"/>
    <property type="evidence" value="ECO:0007669"/>
    <property type="project" value="InterPro"/>
</dbReference>
<evidence type="ECO:0000313" key="4">
    <source>
        <dbReference type="Proteomes" id="UP000295447"/>
    </source>
</evidence>
<feature type="compositionally biased region" description="Pro residues" evidence="1">
    <location>
        <begin position="31"/>
        <end position="70"/>
    </location>
</feature>
<keyword evidence="3" id="KW-0808">Transferase</keyword>
<sequence>MHVESYAEAAVPLPLRHQVHALQAQAWPADLPSPTPQPSPTPPPPTPPASSPPASSPPASSPPASSPPASTPAASTPAASTPPASAPPTSASRASSPPTPPIEATADALVHDPKLHPLSMLLIDDGVVVAALDILRKPLHHAGTTFQAGGLSTVVTRADLRGRGYGHRLVTDARNTMMDLYLDLGIFTCDRPLQRFYESAGWQHLPNTVLIGGTPDNPFPSDQPGFDKVVLAAFFTPAATQAAPTFPNTRIPLHPGHIDKLW</sequence>
<feature type="compositionally biased region" description="Low complexity" evidence="1">
    <location>
        <begin position="71"/>
        <end position="96"/>
    </location>
</feature>
<dbReference type="RefSeq" id="WP_369409970.1">
    <property type="nucleotide sequence ID" value="NZ_SODF01000003.1"/>
</dbReference>
<dbReference type="AlphaFoldDB" id="A0A4R7ZDF1"/>
<dbReference type="InterPro" id="IPR016181">
    <property type="entry name" value="Acyl_CoA_acyltransferase"/>
</dbReference>
<dbReference type="Gene3D" id="3.40.630.30">
    <property type="match status" value="1"/>
</dbReference>
<protein>
    <submittedName>
        <fullName evidence="3">Acetyltransferase (GNAT) family protein</fullName>
    </submittedName>
</protein>
<dbReference type="InterPro" id="IPR000182">
    <property type="entry name" value="GNAT_dom"/>
</dbReference>
<dbReference type="EMBL" id="SODF01000003">
    <property type="protein sequence ID" value="TDW14926.1"/>
    <property type="molecule type" value="Genomic_DNA"/>
</dbReference>
<evidence type="ECO:0000259" key="2">
    <source>
        <dbReference type="PROSITE" id="PS51186"/>
    </source>
</evidence>